<gene>
    <name evidence="2" type="ORF">PHYBLDRAFT_152874</name>
</gene>
<evidence type="ECO:0000313" key="2">
    <source>
        <dbReference type="EMBL" id="OAD66072.1"/>
    </source>
</evidence>
<protein>
    <submittedName>
        <fullName evidence="2">Uncharacterized protein</fullName>
    </submittedName>
</protein>
<dbReference type="InParanoid" id="A0A162T3W2"/>
<feature type="compositionally biased region" description="Polar residues" evidence="1">
    <location>
        <begin position="266"/>
        <end position="283"/>
    </location>
</feature>
<feature type="region of interest" description="Disordered" evidence="1">
    <location>
        <begin position="245"/>
        <end position="328"/>
    </location>
</feature>
<organism evidence="2 3">
    <name type="scientific">Phycomyces blakesleeanus (strain ATCC 8743b / DSM 1359 / FGSC 10004 / NBRC 33097 / NRRL 1555)</name>
    <dbReference type="NCBI Taxonomy" id="763407"/>
    <lineage>
        <taxon>Eukaryota</taxon>
        <taxon>Fungi</taxon>
        <taxon>Fungi incertae sedis</taxon>
        <taxon>Mucoromycota</taxon>
        <taxon>Mucoromycotina</taxon>
        <taxon>Mucoromycetes</taxon>
        <taxon>Mucorales</taxon>
        <taxon>Phycomycetaceae</taxon>
        <taxon>Phycomyces</taxon>
    </lineage>
</organism>
<proteinExistence type="predicted"/>
<dbReference type="OrthoDB" id="10556970at2759"/>
<evidence type="ECO:0000256" key="1">
    <source>
        <dbReference type="SAM" id="MobiDB-lite"/>
    </source>
</evidence>
<dbReference type="RefSeq" id="XP_018284112.1">
    <property type="nucleotide sequence ID" value="XM_018433018.1"/>
</dbReference>
<accession>A0A162T3W2</accession>
<dbReference type="EMBL" id="KV441006">
    <property type="protein sequence ID" value="OAD66072.1"/>
    <property type="molecule type" value="Genomic_DNA"/>
</dbReference>
<dbReference type="AlphaFoldDB" id="A0A162T3W2"/>
<name>A0A162T3W2_PHYB8</name>
<keyword evidence="3" id="KW-1185">Reference proteome</keyword>
<reference evidence="3" key="1">
    <citation type="submission" date="2015-06" db="EMBL/GenBank/DDBJ databases">
        <title>Expansion of signal transduction pathways in fungi by whole-genome duplication.</title>
        <authorList>
            <consortium name="DOE Joint Genome Institute"/>
            <person name="Corrochano L.M."/>
            <person name="Kuo A."/>
            <person name="Marcet-Houben M."/>
            <person name="Polaino S."/>
            <person name="Salamov A."/>
            <person name="Villalobos J.M."/>
            <person name="Alvarez M.I."/>
            <person name="Avalos J."/>
            <person name="Benito E.P."/>
            <person name="Benoit I."/>
            <person name="Burger G."/>
            <person name="Camino L.P."/>
            <person name="Canovas D."/>
            <person name="Cerda-Olmedo E."/>
            <person name="Cheng J.-F."/>
            <person name="Dominguez A."/>
            <person name="Elias M."/>
            <person name="Eslava A.P."/>
            <person name="Glaser F."/>
            <person name="Grimwood J."/>
            <person name="Gutierrez G."/>
            <person name="Heitman J."/>
            <person name="Henrissat B."/>
            <person name="Iturriaga E.A."/>
            <person name="Lang B.F."/>
            <person name="Lavin J.L."/>
            <person name="Lee S."/>
            <person name="Li W."/>
            <person name="Lindquist E."/>
            <person name="Lopez-Garcia S."/>
            <person name="Luque E.M."/>
            <person name="Marcos A.T."/>
            <person name="Martin J."/>
            <person name="McCluskey K."/>
            <person name="Medina H.R."/>
            <person name="Miralles-Duran A."/>
            <person name="Miyazaki A."/>
            <person name="Munoz-Torres E."/>
            <person name="Oguiza J.A."/>
            <person name="Ohm R."/>
            <person name="Olmedo M."/>
            <person name="Orejas M."/>
            <person name="Ortiz-Castellanos L."/>
            <person name="Pisabarro A.G."/>
            <person name="Rodriguez-Romero J."/>
            <person name="Ruiz-Herrera J."/>
            <person name="Ruiz-Vazquez R."/>
            <person name="Sanz C."/>
            <person name="Schackwitz W."/>
            <person name="Schmutz J."/>
            <person name="Shahriari M."/>
            <person name="Shelest E."/>
            <person name="Silva-Franco F."/>
            <person name="Soanes D."/>
            <person name="Syed K."/>
            <person name="Tagua V.G."/>
            <person name="Talbot N.J."/>
            <person name="Thon M."/>
            <person name="De vries R.P."/>
            <person name="Wiebenga A."/>
            <person name="Yadav J.S."/>
            <person name="Braun E.L."/>
            <person name="Baker S."/>
            <person name="Garre V."/>
            <person name="Horwitz B."/>
            <person name="Torres-Martinez S."/>
            <person name="Idnurm A."/>
            <person name="Herrera-Estrella A."/>
            <person name="Gabaldon T."/>
            <person name="Grigoriev I.V."/>
        </authorList>
    </citation>
    <scope>NUCLEOTIDE SEQUENCE [LARGE SCALE GENOMIC DNA]</scope>
    <source>
        <strain evidence="3">NRRL 1555(-)</strain>
    </source>
</reference>
<sequence>MAYYYPTEDTITQLIQGATTFADNTNSIQYPTNDVSSTQETMEFITKISEGEKVNEVDNTMGPILSQSDNAQPEESQLYQEVPQEISYTPIEYPWESNNVLDSLNEGNIRKSLTEYEEVSSLVYPSLGSIEPEVGDQNQNWASNTAEQDTYYQSFPLNNAVDTNTDTEPDNSYQYEEDVYEMQAVQNSYSENTILSHVSSIIPSILSYDSTIKYTPADNTFTQPQSQPQPLPTEKVAAAAIPMKPTAEEAVQPKEIPQRKPESPINKESNNIQSPAQDPTKNNIPPPRPQRKPLTTAENSLPQPDNIPPPAAAAQQPEGHYPISLPPGSDLGALGQIGIFESSSPSPSEGLQSILFWVCILSLFFTLNNNGRHGN</sequence>
<evidence type="ECO:0000313" key="3">
    <source>
        <dbReference type="Proteomes" id="UP000077315"/>
    </source>
</evidence>
<dbReference type="Proteomes" id="UP000077315">
    <property type="component" value="Unassembled WGS sequence"/>
</dbReference>
<dbReference type="GeneID" id="28993924"/>
<dbReference type="VEuPathDB" id="FungiDB:PHYBLDRAFT_152874"/>